<protein>
    <submittedName>
        <fullName evidence="1">Uncharacterized protein</fullName>
    </submittedName>
</protein>
<name>A0A6L9LLB8_9BACT</name>
<dbReference type="AlphaFoldDB" id="A0A6L9LLB8"/>
<sequence length="68" mass="7563">MNYKGFIIESQSIDECVWHSTTGAMSIVGTRTVYAVRSSVSSVVFAIKRSAELARTAIDKNAHRWLKS</sequence>
<proteinExistence type="predicted"/>
<evidence type="ECO:0000313" key="1">
    <source>
        <dbReference type="EMBL" id="NDU97569.1"/>
    </source>
</evidence>
<reference evidence="1 2" key="1">
    <citation type="submission" date="2020-02" db="EMBL/GenBank/DDBJ databases">
        <title>Draft genome sequence of two Spirosoma agri KCTC 52727 and Spirosoma terrae KCTC 52035.</title>
        <authorList>
            <person name="Rojas J."/>
            <person name="Ambika Manirajan B."/>
            <person name="Suarez C."/>
            <person name="Ratering S."/>
            <person name="Schnell S."/>
        </authorList>
    </citation>
    <scope>NUCLEOTIDE SEQUENCE [LARGE SCALE GENOMIC DNA]</scope>
    <source>
        <strain evidence="1 2">KCTC 52035</strain>
    </source>
</reference>
<dbReference type="EMBL" id="JAAFZH010000012">
    <property type="protein sequence ID" value="NDU97569.1"/>
    <property type="molecule type" value="Genomic_DNA"/>
</dbReference>
<dbReference type="Proteomes" id="UP000474175">
    <property type="component" value="Unassembled WGS sequence"/>
</dbReference>
<gene>
    <name evidence="1" type="ORF">GK108_21980</name>
</gene>
<accession>A0A6L9LLB8</accession>
<evidence type="ECO:0000313" key="2">
    <source>
        <dbReference type="Proteomes" id="UP000474175"/>
    </source>
</evidence>
<comment type="caution">
    <text evidence="1">The sequence shown here is derived from an EMBL/GenBank/DDBJ whole genome shotgun (WGS) entry which is preliminary data.</text>
</comment>
<dbReference type="RefSeq" id="WP_163953156.1">
    <property type="nucleotide sequence ID" value="NZ_JAAFZH010000012.1"/>
</dbReference>
<organism evidence="1 2">
    <name type="scientific">Spirosoma terrae</name>
    <dbReference type="NCBI Taxonomy" id="1968276"/>
    <lineage>
        <taxon>Bacteria</taxon>
        <taxon>Pseudomonadati</taxon>
        <taxon>Bacteroidota</taxon>
        <taxon>Cytophagia</taxon>
        <taxon>Cytophagales</taxon>
        <taxon>Cytophagaceae</taxon>
        <taxon>Spirosoma</taxon>
    </lineage>
</organism>
<keyword evidence="2" id="KW-1185">Reference proteome</keyword>